<keyword evidence="6" id="KW-0508">mRNA splicing</keyword>
<dbReference type="PROSITE" id="PS50103">
    <property type="entry name" value="ZF_C3H1"/>
    <property type="match status" value="1"/>
</dbReference>
<dbReference type="SMART" id="SM00184">
    <property type="entry name" value="RING"/>
    <property type="match status" value="1"/>
</dbReference>
<dbReference type="Proteomes" id="UP000031056">
    <property type="component" value="Unassembled WGS sequence"/>
</dbReference>
<feature type="domain" description="C3H1-type" evidence="8">
    <location>
        <begin position="9"/>
        <end position="37"/>
    </location>
</feature>
<dbReference type="PROSITE" id="PS00518">
    <property type="entry name" value="ZF_RING_1"/>
    <property type="match status" value="1"/>
</dbReference>
<comment type="subcellular location">
    <subcellularLocation>
        <location evidence="6">Nucleus</location>
    </subcellularLocation>
</comment>
<dbReference type="EMBL" id="JOKQ01000007">
    <property type="protein sequence ID" value="KHN69442.1"/>
    <property type="molecule type" value="Genomic_DNA"/>
</dbReference>
<dbReference type="InterPro" id="IPR000571">
    <property type="entry name" value="Znf_CCCH"/>
</dbReference>
<evidence type="ECO:0000256" key="6">
    <source>
        <dbReference type="RuleBase" id="RU367110"/>
    </source>
</evidence>
<dbReference type="InParanoid" id="A0A0B2UK68"/>
<dbReference type="SMART" id="SM00356">
    <property type="entry name" value="ZnF_C3H1"/>
    <property type="match status" value="1"/>
</dbReference>
<comment type="function">
    <text evidence="6">Involved in pre-mRNA splicing.</text>
</comment>
<dbReference type="PANTHER" id="PTHR12930">
    <property type="entry name" value="ZINC FINGER PROTEIN 183"/>
    <property type="match status" value="1"/>
</dbReference>
<evidence type="ECO:0000256" key="4">
    <source>
        <dbReference type="ARBA" id="ARBA00022833"/>
    </source>
</evidence>
<dbReference type="PANTHER" id="PTHR12930:SF0">
    <property type="entry name" value="RING FINGER PROTEIN 113B"/>
    <property type="match status" value="1"/>
</dbReference>
<dbReference type="GO" id="GO:0008270">
    <property type="term" value="F:zinc ion binding"/>
    <property type="evidence" value="ECO:0007669"/>
    <property type="project" value="UniProtKB-KW"/>
</dbReference>
<dbReference type="InterPro" id="IPR017907">
    <property type="entry name" value="Znf_RING_CS"/>
</dbReference>
<keyword evidence="6" id="KW-0507">mRNA processing</keyword>
<dbReference type="GO" id="GO:0006397">
    <property type="term" value="P:mRNA processing"/>
    <property type="evidence" value="ECO:0007669"/>
    <property type="project" value="UniProtKB-KW"/>
</dbReference>
<evidence type="ECO:0000256" key="2">
    <source>
        <dbReference type="ARBA" id="ARBA00022723"/>
    </source>
</evidence>
<name>A0A0B2UK68_9MICR</name>
<feature type="domain" description="RING-type" evidence="7">
    <location>
        <begin position="52"/>
        <end position="89"/>
    </location>
</feature>
<evidence type="ECO:0000313" key="9">
    <source>
        <dbReference type="EMBL" id="KHN69442.1"/>
    </source>
</evidence>
<dbReference type="AlphaFoldDB" id="A0A0B2UK68"/>
<keyword evidence="2 5" id="KW-0479">Metal-binding</keyword>
<organism evidence="9 10">
    <name type="scientific">Ordospora colligata OC4</name>
    <dbReference type="NCBI Taxonomy" id="1354746"/>
    <lineage>
        <taxon>Eukaryota</taxon>
        <taxon>Fungi</taxon>
        <taxon>Fungi incertae sedis</taxon>
        <taxon>Microsporidia</taxon>
        <taxon>Ordosporidae</taxon>
        <taxon>Ordospora</taxon>
    </lineage>
</organism>
<dbReference type="Gene3D" id="6.10.250.3220">
    <property type="match status" value="1"/>
</dbReference>
<evidence type="ECO:0000256" key="3">
    <source>
        <dbReference type="ARBA" id="ARBA00022771"/>
    </source>
</evidence>
<dbReference type="GO" id="GO:0003677">
    <property type="term" value="F:DNA binding"/>
    <property type="evidence" value="ECO:0007669"/>
    <property type="project" value="UniProtKB-UniRule"/>
</dbReference>
<dbReference type="InterPro" id="IPR013083">
    <property type="entry name" value="Znf_RING/FYVE/PHD"/>
</dbReference>
<dbReference type="SUPFAM" id="SSF57850">
    <property type="entry name" value="RING/U-box"/>
    <property type="match status" value="1"/>
</dbReference>
<evidence type="ECO:0000256" key="5">
    <source>
        <dbReference type="PROSITE-ProRule" id="PRU00723"/>
    </source>
</evidence>
<evidence type="ECO:0000313" key="10">
    <source>
        <dbReference type="Proteomes" id="UP000031056"/>
    </source>
</evidence>
<feature type="zinc finger region" description="C3H1-type" evidence="5">
    <location>
        <begin position="9"/>
        <end position="37"/>
    </location>
</feature>
<reference evidence="9 10" key="1">
    <citation type="journal article" date="2014" name="MBio">
        <title>The Ordospora colligata genome; evolution of extreme reduction in microsporidia and host-to-parasite horizontal gene transfer.</title>
        <authorList>
            <person name="Pombert J.-F."/>
            <person name="Haag K.L."/>
            <person name="Beidas S."/>
            <person name="Ebert D."/>
            <person name="Keeling P.J."/>
        </authorList>
    </citation>
    <scope>NUCLEOTIDE SEQUENCE [LARGE SCALE GENOMIC DNA]</scope>
    <source>
        <strain evidence="9 10">OC4</strain>
    </source>
</reference>
<dbReference type="HOGENOM" id="CLU_2291683_0_0_1"/>
<dbReference type="GO" id="GO:0005684">
    <property type="term" value="C:U2-type spliceosomal complex"/>
    <property type="evidence" value="ECO:0007669"/>
    <property type="project" value="TreeGrafter"/>
</dbReference>
<dbReference type="PROSITE" id="PS50089">
    <property type="entry name" value="ZF_RING_2"/>
    <property type="match status" value="1"/>
</dbReference>
<dbReference type="InterPro" id="IPR036855">
    <property type="entry name" value="Znf_CCCH_sf"/>
</dbReference>
<dbReference type="InterPro" id="IPR039971">
    <property type="entry name" value="CWC24-like"/>
</dbReference>
<evidence type="ECO:0000259" key="7">
    <source>
        <dbReference type="PROSITE" id="PS50089"/>
    </source>
</evidence>
<dbReference type="InterPro" id="IPR001841">
    <property type="entry name" value="Znf_RING"/>
</dbReference>
<dbReference type="STRING" id="1354746.A0A0B2UK68"/>
<keyword evidence="3 5" id="KW-0863">Zinc-finger</keyword>
<dbReference type="SUPFAM" id="SSF90229">
    <property type="entry name" value="CCCH zinc finger"/>
    <property type="match status" value="1"/>
</dbReference>
<comment type="caution">
    <text evidence="9">The sequence shown here is derived from an EMBL/GenBank/DDBJ whole genome shotgun (WGS) entry which is preliminary data.</text>
</comment>
<dbReference type="VEuPathDB" id="MicrosporidiaDB:M896_070080"/>
<dbReference type="GeneID" id="26261977"/>
<accession>A0A0B2UK68</accession>
<keyword evidence="6" id="KW-0539">Nucleus</keyword>
<evidence type="ECO:0000259" key="8">
    <source>
        <dbReference type="PROSITE" id="PS50103"/>
    </source>
</evidence>
<comment type="similarity">
    <text evidence="1 6">Belongs to the CWC24 family.</text>
</comment>
<dbReference type="Pfam" id="PF00642">
    <property type="entry name" value="zf-CCCH"/>
    <property type="match status" value="1"/>
</dbReference>
<keyword evidence="6" id="KW-0747">Spliceosome</keyword>
<dbReference type="GO" id="GO:0034247">
    <property type="term" value="P:snoRNA splicing"/>
    <property type="evidence" value="ECO:0007669"/>
    <property type="project" value="TreeGrafter"/>
</dbReference>
<keyword evidence="4 5" id="KW-0862">Zinc</keyword>
<dbReference type="Gene3D" id="3.30.40.10">
    <property type="entry name" value="Zinc/RING finger domain, C3HC4 (zinc finger)"/>
    <property type="match status" value="1"/>
</dbReference>
<dbReference type="RefSeq" id="XP_014563484.1">
    <property type="nucleotide sequence ID" value="XM_014707998.1"/>
</dbReference>
<sequence length="100" mass="11645">MVNDEEVVDMHKMICKPFKETGYCGYGESCKYLHIRDSEIEMKHSGVDVDVCGICKERFDEKVVAECGHCFCSMCVMKKYRYEDVCVVCGRRTYGRFWIG</sequence>
<keyword evidence="10" id="KW-1185">Reference proteome</keyword>
<keyword evidence="6" id="KW-0238">DNA-binding</keyword>
<gene>
    <name evidence="9" type="ORF">M896_070080</name>
</gene>
<protein>
    <recommendedName>
        <fullName evidence="6">Pre-mRNA-splicing factor CWC24</fullName>
    </recommendedName>
</protein>
<proteinExistence type="inferred from homology"/>
<dbReference type="InterPro" id="IPR018957">
    <property type="entry name" value="Znf_C3HC4_RING-type"/>
</dbReference>
<comment type="subunit">
    <text evidence="6">Associated with the spliceosome.</text>
</comment>
<dbReference type="OrthoDB" id="25761at2759"/>
<evidence type="ECO:0000256" key="1">
    <source>
        <dbReference type="ARBA" id="ARBA00009161"/>
    </source>
</evidence>
<dbReference type="Pfam" id="PF00097">
    <property type="entry name" value="zf-C3HC4"/>
    <property type="match status" value="1"/>
</dbReference>